<dbReference type="Proteomes" id="UP001148737">
    <property type="component" value="Unassembled WGS sequence"/>
</dbReference>
<comment type="caution">
    <text evidence="1">The sequence shown here is derived from an EMBL/GenBank/DDBJ whole genome shotgun (WGS) entry which is preliminary data.</text>
</comment>
<evidence type="ECO:0000313" key="1">
    <source>
        <dbReference type="EMBL" id="KAJ3474102.1"/>
    </source>
</evidence>
<reference evidence="1" key="1">
    <citation type="submission" date="2022-07" db="EMBL/GenBank/DDBJ databases">
        <title>Genome Sequence of Lecanicillium saksenae.</title>
        <authorList>
            <person name="Buettner E."/>
        </authorList>
    </citation>
    <scope>NUCLEOTIDE SEQUENCE</scope>
    <source>
        <strain evidence="1">VT-O1</strain>
    </source>
</reference>
<organism evidence="1 2">
    <name type="scientific">Lecanicillium saksenae</name>
    <dbReference type="NCBI Taxonomy" id="468837"/>
    <lineage>
        <taxon>Eukaryota</taxon>
        <taxon>Fungi</taxon>
        <taxon>Dikarya</taxon>
        <taxon>Ascomycota</taxon>
        <taxon>Pezizomycotina</taxon>
        <taxon>Sordariomycetes</taxon>
        <taxon>Hypocreomycetidae</taxon>
        <taxon>Hypocreales</taxon>
        <taxon>Cordycipitaceae</taxon>
        <taxon>Lecanicillium</taxon>
    </lineage>
</organism>
<name>A0ACC1QEY9_9HYPO</name>
<sequence>MSARVLGAAACLRRFLPTAASRAPRFIQPATFVAGRRYASAGSAAPAELAVEPSVGKSAGQKKKKKKPSIKAIAKQMEYIQDPWVLGKYIEDLLGKDKFDDAIMTVQLASKKMEAVVSWNQLIDYQLSRDKMKIALGIFNDMKKRGQFPNAQTYTTLFRGLAKSQHPKNAVAEATKLFSLLKNDRRLQPNIIHVNAVLFVCSRAYDIDQLFLIASEIENLKLAPTTATYGCIFSAMRMYARHAYRDLDKKTEADNIEKLLDRGKRIWIEVLEKWQKGKLQLDESLICSMGRLQLIDKNRTQKLKVLELLEQTMNVPNLLNPRKAAKPTTPDETSSETAVVPSQQQNGRFIKPRQNTLTLILTTLFSGRKISLAPQYWDLFVNELKVKPDNDNWLRMIGMLKQSKSSAYAAKLVGTLPVRKTARK</sequence>
<keyword evidence="2" id="KW-1185">Reference proteome</keyword>
<evidence type="ECO:0000313" key="2">
    <source>
        <dbReference type="Proteomes" id="UP001148737"/>
    </source>
</evidence>
<protein>
    <submittedName>
        <fullName evidence="1">Uncharacterized protein</fullName>
    </submittedName>
</protein>
<dbReference type="EMBL" id="JANAKD010002272">
    <property type="protein sequence ID" value="KAJ3474102.1"/>
    <property type="molecule type" value="Genomic_DNA"/>
</dbReference>
<proteinExistence type="predicted"/>
<gene>
    <name evidence="1" type="ORF">NLG97_g9991</name>
</gene>
<accession>A0ACC1QEY9</accession>